<dbReference type="InterPro" id="IPR027443">
    <property type="entry name" value="IPNS-like_sf"/>
</dbReference>
<dbReference type="AlphaFoldDB" id="M2WQW5"/>
<dbReference type="OrthoDB" id="10248513at2759"/>
<reference evidence="2" key="1">
    <citation type="journal article" date="2013" name="Science">
        <title>Gene transfer from bacteria and archaea facilitated evolution of an extremophilic eukaryote.</title>
        <authorList>
            <person name="Schonknecht G."/>
            <person name="Chen W.H."/>
            <person name="Ternes C.M."/>
            <person name="Barbier G.G."/>
            <person name="Shrestha R.P."/>
            <person name="Stanke M."/>
            <person name="Brautigam A."/>
            <person name="Baker B.J."/>
            <person name="Banfield J.F."/>
            <person name="Garavito R.M."/>
            <person name="Carr K."/>
            <person name="Wilkerson C."/>
            <person name="Rensing S.A."/>
            <person name="Gagneul D."/>
            <person name="Dickenson N.E."/>
            <person name="Oesterhelt C."/>
            <person name="Lercher M.J."/>
            <person name="Weber A.P."/>
        </authorList>
    </citation>
    <scope>NUCLEOTIDE SEQUENCE [LARGE SCALE GENOMIC DNA]</scope>
    <source>
        <strain evidence="2">074W</strain>
    </source>
</reference>
<dbReference type="EMBL" id="KB454580">
    <property type="protein sequence ID" value="EME26195.1"/>
    <property type="molecule type" value="Genomic_DNA"/>
</dbReference>
<accession>M2WQW5</accession>
<dbReference type="STRING" id="130081.M2WQW5"/>
<evidence type="ECO:0008006" key="3">
    <source>
        <dbReference type="Google" id="ProtNLM"/>
    </source>
</evidence>
<sequence length="197" mass="21816">MDSWGQKLLDSAFTISEMLTIGLGLSSSTLPEFIRFGTHILSPSGSDLNIYGDKAGTVLAGFHSDISFLTIHGRSRFLGLYLFTSEGDRIPCKIPKGYLLVQAGAQLDYLTGGYTKKGYYEVVVPENTCRVVKVWKEKSDSLWAVHPAMNVHVEPDRVLQPVGEFGHGMQADWYPPIYAGEQVEEELESIKLTRIAS</sequence>
<dbReference type="Proteomes" id="UP000030680">
    <property type="component" value="Unassembled WGS sequence"/>
</dbReference>
<evidence type="ECO:0000313" key="2">
    <source>
        <dbReference type="Proteomes" id="UP000030680"/>
    </source>
</evidence>
<dbReference type="RefSeq" id="XP_005702715.1">
    <property type="nucleotide sequence ID" value="XM_005702658.1"/>
</dbReference>
<dbReference type="OMA" id="EGREAQY"/>
<keyword evidence="2" id="KW-1185">Reference proteome</keyword>
<evidence type="ECO:0000313" key="1">
    <source>
        <dbReference type="EMBL" id="EME26195.1"/>
    </source>
</evidence>
<proteinExistence type="predicted"/>
<dbReference type="SUPFAM" id="SSF51197">
    <property type="entry name" value="Clavaminate synthase-like"/>
    <property type="match status" value="1"/>
</dbReference>
<dbReference type="KEGG" id="gsl:Gasu_61590"/>
<dbReference type="Gene3D" id="2.60.120.330">
    <property type="entry name" value="B-lactam Antibiotic, Isopenicillin N Synthase, Chain"/>
    <property type="match status" value="1"/>
</dbReference>
<name>M2WQW5_GALSU</name>
<dbReference type="Gramene" id="EME26195">
    <property type="protein sequence ID" value="EME26195"/>
    <property type="gene ID" value="Gasu_61590"/>
</dbReference>
<gene>
    <name evidence="1" type="ORF">Gasu_61590</name>
</gene>
<protein>
    <recommendedName>
        <fullName evidence="3">Isopenicillin N synthase-like Fe(2+) 2OG dioxygenase domain-containing protein</fullName>
    </recommendedName>
</protein>
<dbReference type="GeneID" id="17085184"/>
<organism evidence="1 2">
    <name type="scientific">Galdieria sulphuraria</name>
    <name type="common">Red alga</name>
    <dbReference type="NCBI Taxonomy" id="130081"/>
    <lineage>
        <taxon>Eukaryota</taxon>
        <taxon>Rhodophyta</taxon>
        <taxon>Bangiophyceae</taxon>
        <taxon>Galdieriales</taxon>
        <taxon>Galdieriaceae</taxon>
        <taxon>Galdieria</taxon>
    </lineage>
</organism>
<dbReference type="eggNOG" id="ENOG502QR0G">
    <property type="taxonomic scope" value="Eukaryota"/>
</dbReference>